<protein>
    <submittedName>
        <fullName evidence="2">Uncharacterized protein</fullName>
    </submittedName>
</protein>
<feature type="region of interest" description="Disordered" evidence="1">
    <location>
        <begin position="1"/>
        <end position="42"/>
    </location>
</feature>
<dbReference type="AlphaFoldDB" id="A0A0A9CH45"/>
<dbReference type="EMBL" id="GBRH01224107">
    <property type="protein sequence ID" value="JAD73788.1"/>
    <property type="molecule type" value="Transcribed_RNA"/>
</dbReference>
<evidence type="ECO:0000256" key="1">
    <source>
        <dbReference type="SAM" id="MobiDB-lite"/>
    </source>
</evidence>
<accession>A0A0A9CH45</accession>
<reference evidence="2" key="1">
    <citation type="submission" date="2014-09" db="EMBL/GenBank/DDBJ databases">
        <authorList>
            <person name="Magalhaes I.L.F."/>
            <person name="Oliveira U."/>
            <person name="Santos F.R."/>
            <person name="Vidigal T.H.D.A."/>
            <person name="Brescovit A.D."/>
            <person name="Santos A.J."/>
        </authorList>
    </citation>
    <scope>NUCLEOTIDE SEQUENCE</scope>
    <source>
        <tissue evidence="2">Shoot tissue taken approximately 20 cm above the soil surface</tissue>
    </source>
</reference>
<organism evidence="2">
    <name type="scientific">Arundo donax</name>
    <name type="common">Giant reed</name>
    <name type="synonym">Donax arundinaceus</name>
    <dbReference type="NCBI Taxonomy" id="35708"/>
    <lineage>
        <taxon>Eukaryota</taxon>
        <taxon>Viridiplantae</taxon>
        <taxon>Streptophyta</taxon>
        <taxon>Embryophyta</taxon>
        <taxon>Tracheophyta</taxon>
        <taxon>Spermatophyta</taxon>
        <taxon>Magnoliopsida</taxon>
        <taxon>Liliopsida</taxon>
        <taxon>Poales</taxon>
        <taxon>Poaceae</taxon>
        <taxon>PACMAD clade</taxon>
        <taxon>Arundinoideae</taxon>
        <taxon>Arundineae</taxon>
        <taxon>Arundo</taxon>
    </lineage>
</organism>
<evidence type="ECO:0000313" key="2">
    <source>
        <dbReference type="EMBL" id="JAD73788.1"/>
    </source>
</evidence>
<feature type="compositionally biased region" description="Low complexity" evidence="1">
    <location>
        <begin position="24"/>
        <end position="35"/>
    </location>
</feature>
<reference evidence="2" key="2">
    <citation type="journal article" date="2015" name="Data Brief">
        <title>Shoot transcriptome of the giant reed, Arundo donax.</title>
        <authorList>
            <person name="Barrero R.A."/>
            <person name="Guerrero F.D."/>
            <person name="Moolhuijzen P."/>
            <person name="Goolsby J.A."/>
            <person name="Tidwell J."/>
            <person name="Bellgard S.E."/>
            <person name="Bellgard M.I."/>
        </authorList>
    </citation>
    <scope>NUCLEOTIDE SEQUENCE</scope>
    <source>
        <tissue evidence="2">Shoot tissue taken approximately 20 cm above the soil surface</tissue>
    </source>
</reference>
<sequence>MPVAAHEPAKTQPPGPTATCQHGPAATAHEPAATTRGPMTAG</sequence>
<name>A0A0A9CH45_ARUDO</name>
<proteinExistence type="predicted"/>